<feature type="compositionally biased region" description="Basic and acidic residues" evidence="1">
    <location>
        <begin position="449"/>
        <end position="458"/>
    </location>
</feature>
<evidence type="ECO:0000313" key="4">
    <source>
        <dbReference type="Proteomes" id="UP000198893"/>
    </source>
</evidence>
<evidence type="ECO:0000256" key="1">
    <source>
        <dbReference type="SAM" id="MobiDB-lite"/>
    </source>
</evidence>
<feature type="region of interest" description="Disordered" evidence="1">
    <location>
        <begin position="36"/>
        <end position="100"/>
    </location>
</feature>
<dbReference type="InterPro" id="IPR021136">
    <property type="entry name" value="Flagellar_hook_control-like_C"/>
</dbReference>
<accession>A0A1H8LPB4</accession>
<feature type="region of interest" description="Disordered" evidence="1">
    <location>
        <begin position="219"/>
        <end position="245"/>
    </location>
</feature>
<dbReference type="InterPro" id="IPR038610">
    <property type="entry name" value="FliK-like_C_sf"/>
</dbReference>
<feature type="region of interest" description="Disordered" evidence="1">
    <location>
        <begin position="114"/>
        <end position="133"/>
    </location>
</feature>
<feature type="compositionally biased region" description="Acidic residues" evidence="1">
    <location>
        <begin position="44"/>
        <end position="61"/>
    </location>
</feature>
<gene>
    <name evidence="3" type="ORF">SAMN04490248_101235</name>
</gene>
<feature type="compositionally biased region" description="Polar residues" evidence="1">
    <location>
        <begin position="476"/>
        <end position="490"/>
    </location>
</feature>
<feature type="compositionally biased region" description="Polar residues" evidence="1">
    <location>
        <begin position="117"/>
        <end position="132"/>
    </location>
</feature>
<dbReference type="OrthoDB" id="7203912at2"/>
<dbReference type="CDD" id="cd17470">
    <property type="entry name" value="T3SS_Flik_C"/>
    <property type="match status" value="1"/>
</dbReference>
<feature type="domain" description="Flagellar hook-length control protein-like C-terminal" evidence="2">
    <location>
        <begin position="381"/>
        <end position="451"/>
    </location>
</feature>
<dbReference type="EMBL" id="FODS01000001">
    <property type="protein sequence ID" value="SEO06991.1"/>
    <property type="molecule type" value="Genomic_DNA"/>
</dbReference>
<name>A0A1H8LPB4_9RHOB</name>
<organism evidence="3 4">
    <name type="scientific">Salinihabitans flavidus</name>
    <dbReference type="NCBI Taxonomy" id="569882"/>
    <lineage>
        <taxon>Bacteria</taxon>
        <taxon>Pseudomonadati</taxon>
        <taxon>Pseudomonadota</taxon>
        <taxon>Alphaproteobacteria</taxon>
        <taxon>Rhodobacterales</taxon>
        <taxon>Roseobacteraceae</taxon>
        <taxon>Salinihabitans</taxon>
    </lineage>
</organism>
<dbReference type="AlphaFoldDB" id="A0A1H8LPB4"/>
<sequence length="490" mass="52791">MSLHPTLPAVASLRESHVRIPGNSVQREGESFQLAFDDAGNSLETDDEIGEPDITSDDEAAELPADIEVPGDPAEPEEDQPRSAHLPMIEIGHGDRFAFTESPKRMERALREMDVETAQSPTRHSGGAQPSQGAMELRQIQVGPLTGTAATDTVKAPAHSVSAHDQPHHLTRPAVPTSTEQSMEKSGPESVAKQVERGAVQSLAASHSSLVRARIPRVPEAGRTVGDGTESGERGRGVSHMSQGDPVRSQISFVGSYATEAESPSRRRNTASAEIRYGDKSDYPEARSHDLVGRAMANRWRATSPVPPVFAESVSEAASEQMKLRQVEIAAPELIDPKSGQGGDMRATQHGTSPMPPIADRAEATSVIRQVMAHSPRVSDGRIEITLSPEELGRVRMAISGIDGAMTVTIQADRSETLDLMRRHQDQLMQEFLDAGYGDVSFDFGQSADRQREHRQAEMARNNSPGANPASDIASLGQQPTNSTGLDLRL</sequence>
<dbReference type="Proteomes" id="UP000198893">
    <property type="component" value="Unassembled WGS sequence"/>
</dbReference>
<evidence type="ECO:0000259" key="2">
    <source>
        <dbReference type="Pfam" id="PF02120"/>
    </source>
</evidence>
<feature type="region of interest" description="Disordered" evidence="1">
    <location>
        <begin position="155"/>
        <end position="196"/>
    </location>
</feature>
<feature type="region of interest" description="Disordered" evidence="1">
    <location>
        <begin position="335"/>
        <end position="357"/>
    </location>
</feature>
<keyword evidence="4" id="KW-1185">Reference proteome</keyword>
<evidence type="ECO:0000313" key="3">
    <source>
        <dbReference type="EMBL" id="SEO06991.1"/>
    </source>
</evidence>
<dbReference type="STRING" id="569882.SAMN04490248_101235"/>
<reference evidence="3 4" key="1">
    <citation type="submission" date="2016-10" db="EMBL/GenBank/DDBJ databases">
        <authorList>
            <person name="de Groot N.N."/>
        </authorList>
    </citation>
    <scope>NUCLEOTIDE SEQUENCE [LARGE SCALE GENOMIC DNA]</scope>
    <source>
        <strain evidence="3 4">DSM 27842</strain>
    </source>
</reference>
<protein>
    <submittedName>
        <fullName evidence="3">Hook-length control protein FliK</fullName>
    </submittedName>
</protein>
<proteinExistence type="predicted"/>
<feature type="region of interest" description="Disordered" evidence="1">
    <location>
        <begin position="447"/>
        <end position="490"/>
    </location>
</feature>
<dbReference type="Pfam" id="PF02120">
    <property type="entry name" value="Flg_hook"/>
    <property type="match status" value="1"/>
</dbReference>
<dbReference type="Gene3D" id="3.30.750.140">
    <property type="match status" value="1"/>
</dbReference>